<reference evidence="1" key="3">
    <citation type="submission" date="2025-09" db="UniProtKB">
        <authorList>
            <consortium name="Ensembl"/>
        </authorList>
    </citation>
    <scope>IDENTIFICATION</scope>
</reference>
<organism evidence="1 2">
    <name type="scientific">Lepisosteus oculatus</name>
    <name type="common">Spotted gar</name>
    <dbReference type="NCBI Taxonomy" id="7918"/>
    <lineage>
        <taxon>Eukaryota</taxon>
        <taxon>Metazoa</taxon>
        <taxon>Chordata</taxon>
        <taxon>Craniata</taxon>
        <taxon>Vertebrata</taxon>
        <taxon>Euteleostomi</taxon>
        <taxon>Actinopterygii</taxon>
        <taxon>Neopterygii</taxon>
        <taxon>Holostei</taxon>
        <taxon>Semionotiformes</taxon>
        <taxon>Lepisosteidae</taxon>
        <taxon>Lepisosteus</taxon>
    </lineage>
</organism>
<dbReference type="InterPro" id="IPR026698">
    <property type="entry name" value="UPF_C3orf38"/>
</dbReference>
<dbReference type="InterPro" id="IPR032710">
    <property type="entry name" value="NTF2-like_dom_sf"/>
</dbReference>
<dbReference type="Bgee" id="ENSLOCG00000010497">
    <property type="expression patterns" value="Expressed in pharyngeal gill and 13 other cell types or tissues"/>
</dbReference>
<dbReference type="AlphaFoldDB" id="W5MWV9"/>
<evidence type="ECO:0000313" key="2">
    <source>
        <dbReference type="Proteomes" id="UP000018468"/>
    </source>
</evidence>
<dbReference type="SUPFAM" id="SSF54427">
    <property type="entry name" value="NTF2-like"/>
    <property type="match status" value="1"/>
</dbReference>
<protein>
    <submittedName>
        <fullName evidence="1">Chromosome 3 open reading frame 38</fullName>
    </submittedName>
</protein>
<dbReference type="Ensembl" id="ENSLOCT00000012894.1">
    <property type="protein sequence ID" value="ENSLOCP00000012868.1"/>
    <property type="gene ID" value="ENSLOCG00000010497.1"/>
</dbReference>
<sequence>KEMSGLSEKEKEGCSKILKSLSEADLLALNDTVTNRRIAVENIEEAQQAILIYSQNAEELLKRKKVQRDVIFSYLVKEGVVVSPAAEKHLLIKRTLEYWRSDNATAEASRVRVEDEATSSKAEQMTAGDYQVLAKQFCQWFFQLLNSQNPTLGQTSSDWGPQHFWEDARLKFCYSTGEQQEEEYQGAQLTSLRLLALAREEQLLFSPNLEPQGLKWVASPHGLVVVAVAGTIHRHRSCLGIFEQVFGLIRAPMDNSWKIKFVNLKILGKDGLEGGGQAMLPTVTYEHSDLQLLCG</sequence>
<dbReference type="HOGENOM" id="CLU_060119_0_0_1"/>
<dbReference type="GeneTree" id="ENSGT00390000000367"/>
<dbReference type="eggNOG" id="ENOG502RKN5">
    <property type="taxonomic scope" value="Eukaryota"/>
</dbReference>
<dbReference type="Pfam" id="PF15008">
    <property type="entry name" value="DUF4518"/>
    <property type="match status" value="1"/>
</dbReference>
<dbReference type="InParanoid" id="W5MWV9"/>
<keyword evidence="2" id="KW-1185">Reference proteome</keyword>
<dbReference type="OMA" id="AKEYWCE"/>
<reference evidence="1" key="2">
    <citation type="submission" date="2025-08" db="UniProtKB">
        <authorList>
            <consortium name="Ensembl"/>
        </authorList>
    </citation>
    <scope>IDENTIFICATION</scope>
</reference>
<accession>W5MWV9</accession>
<dbReference type="PANTHER" id="PTHR21084">
    <property type="entry name" value="DENSE INCISORS"/>
    <property type="match status" value="1"/>
</dbReference>
<evidence type="ECO:0000313" key="1">
    <source>
        <dbReference type="Ensembl" id="ENSLOCP00000012868.1"/>
    </source>
</evidence>
<dbReference type="STRING" id="7918.ENSLOCP00000012868"/>
<dbReference type="Proteomes" id="UP000018468">
    <property type="component" value="Linkage group LG14"/>
</dbReference>
<proteinExistence type="predicted"/>
<reference evidence="2" key="1">
    <citation type="submission" date="2011-12" db="EMBL/GenBank/DDBJ databases">
        <title>The Draft Genome of Lepisosteus oculatus.</title>
        <authorList>
            <consortium name="The Broad Institute Genome Assembly &amp; Analysis Group"/>
            <consortium name="Computational R&amp;D Group"/>
            <consortium name="and Sequencing Platform"/>
            <person name="Di Palma F."/>
            <person name="Alfoldi J."/>
            <person name="Johnson J."/>
            <person name="Berlin A."/>
            <person name="Gnerre S."/>
            <person name="Jaffe D."/>
            <person name="MacCallum I."/>
            <person name="Young S."/>
            <person name="Walker B.J."/>
            <person name="Lander E.S."/>
            <person name="Lindblad-Toh K."/>
        </authorList>
    </citation>
    <scope>NUCLEOTIDE SEQUENCE [LARGE SCALE GENOMIC DNA]</scope>
</reference>
<name>W5MWV9_LEPOC</name>
<dbReference type="PANTHER" id="PTHR21084:SF1">
    <property type="entry name" value="DENSE INCISORS"/>
    <property type="match status" value="1"/>
</dbReference>
<dbReference type="EMBL" id="AHAT01012774">
    <property type="status" value="NOT_ANNOTATED_CDS"/>
    <property type="molecule type" value="Genomic_DNA"/>
</dbReference>